<comment type="caution">
    <text evidence="1">The sequence shown here is derived from an EMBL/GenBank/DDBJ whole genome shotgun (WGS) entry which is preliminary data.</text>
</comment>
<accession>A0ABQ2FAY2</accession>
<dbReference type="RefSeq" id="WP_022922208.1">
    <property type="nucleotide sequence ID" value="NZ_BMLB01000006.1"/>
</dbReference>
<sequence>MDGDLDAWEQGLGLSAGVELTTGERERLDVLGGPPPLALEAVLRRLPTGARPSGHVRRLRLLARRYRMALDGDREQLRWVEAVLGHPQGTLGRADLLGPHGFPLHVQDLGADLEPGPLPSGWLDRVGPQALADIHTAADHPEPVWVLLRELDEDPQPN</sequence>
<dbReference type="EMBL" id="BMLB01000006">
    <property type="protein sequence ID" value="GGK79017.1"/>
    <property type="molecule type" value="Genomic_DNA"/>
</dbReference>
<evidence type="ECO:0000313" key="2">
    <source>
        <dbReference type="Proteomes" id="UP000662111"/>
    </source>
</evidence>
<gene>
    <name evidence="1" type="ORF">GCM10011509_29460</name>
</gene>
<name>A0ABQ2FAY2_9MICO</name>
<organism evidence="1 2">
    <name type="scientific">Ornithinimicrobium pekingense</name>
    <dbReference type="NCBI Taxonomy" id="384677"/>
    <lineage>
        <taxon>Bacteria</taxon>
        <taxon>Bacillati</taxon>
        <taxon>Actinomycetota</taxon>
        <taxon>Actinomycetes</taxon>
        <taxon>Micrococcales</taxon>
        <taxon>Ornithinimicrobiaceae</taxon>
        <taxon>Ornithinimicrobium</taxon>
    </lineage>
</organism>
<protein>
    <submittedName>
        <fullName evidence="1">Uncharacterized protein</fullName>
    </submittedName>
</protein>
<proteinExistence type="predicted"/>
<evidence type="ECO:0000313" key="1">
    <source>
        <dbReference type="EMBL" id="GGK79017.1"/>
    </source>
</evidence>
<dbReference type="Proteomes" id="UP000662111">
    <property type="component" value="Unassembled WGS sequence"/>
</dbReference>
<keyword evidence="2" id="KW-1185">Reference proteome</keyword>
<reference evidence="2" key="1">
    <citation type="journal article" date="2019" name="Int. J. Syst. Evol. Microbiol.">
        <title>The Global Catalogue of Microorganisms (GCM) 10K type strain sequencing project: providing services to taxonomists for standard genome sequencing and annotation.</title>
        <authorList>
            <consortium name="The Broad Institute Genomics Platform"/>
            <consortium name="The Broad Institute Genome Sequencing Center for Infectious Disease"/>
            <person name="Wu L."/>
            <person name="Ma J."/>
        </authorList>
    </citation>
    <scope>NUCLEOTIDE SEQUENCE [LARGE SCALE GENOMIC DNA]</scope>
    <source>
        <strain evidence="2">CGMCC 1.5362</strain>
    </source>
</reference>